<dbReference type="Pfam" id="PF18962">
    <property type="entry name" value="Por_Secre_tail"/>
    <property type="match status" value="1"/>
</dbReference>
<comment type="similarity">
    <text evidence="4">Belongs to the glycosyl hydrolase 5 (cellulase A) family.</text>
</comment>
<evidence type="ECO:0000313" key="9">
    <source>
        <dbReference type="Proteomes" id="UP001629156"/>
    </source>
</evidence>
<feature type="domain" description="Glycoside hydrolase family 5" evidence="6">
    <location>
        <begin position="57"/>
        <end position="313"/>
    </location>
</feature>
<keyword evidence="3 4" id="KW-0326">Glycosidase</keyword>
<dbReference type="InterPro" id="IPR017853">
    <property type="entry name" value="GH"/>
</dbReference>
<dbReference type="InterPro" id="IPR026444">
    <property type="entry name" value="Secre_tail"/>
</dbReference>
<organism evidence="8 9">
    <name type="scientific">Flavobacterium rhizosphaerae</name>
    <dbReference type="NCBI Taxonomy" id="3163298"/>
    <lineage>
        <taxon>Bacteria</taxon>
        <taxon>Pseudomonadati</taxon>
        <taxon>Bacteroidota</taxon>
        <taxon>Flavobacteriia</taxon>
        <taxon>Flavobacteriales</taxon>
        <taxon>Flavobacteriaceae</taxon>
        <taxon>Flavobacterium</taxon>
    </lineage>
</organism>
<gene>
    <name evidence="8" type="ORF">ABS766_04450</name>
</gene>
<feature type="signal peptide" evidence="5">
    <location>
        <begin position="1"/>
        <end position="18"/>
    </location>
</feature>
<dbReference type="NCBIfam" id="TIGR04183">
    <property type="entry name" value="Por_Secre_tail"/>
    <property type="match status" value="1"/>
</dbReference>
<evidence type="ECO:0000256" key="5">
    <source>
        <dbReference type="SAM" id="SignalP"/>
    </source>
</evidence>
<keyword evidence="1 5" id="KW-0732">Signal</keyword>
<dbReference type="Pfam" id="PF00150">
    <property type="entry name" value="Cellulase"/>
    <property type="match status" value="1"/>
</dbReference>
<evidence type="ECO:0000259" key="6">
    <source>
        <dbReference type="Pfam" id="PF00150"/>
    </source>
</evidence>
<evidence type="ECO:0000259" key="7">
    <source>
        <dbReference type="Pfam" id="PF18962"/>
    </source>
</evidence>
<protein>
    <submittedName>
        <fullName evidence="8">Cellulase family glycosylhydrolase</fullName>
    </submittedName>
</protein>
<evidence type="ECO:0000256" key="3">
    <source>
        <dbReference type="ARBA" id="ARBA00023295"/>
    </source>
</evidence>
<feature type="domain" description="Secretion system C-terminal sorting" evidence="7">
    <location>
        <begin position="369"/>
        <end position="435"/>
    </location>
</feature>
<accession>A0ABW8YX54</accession>
<keyword evidence="2 4" id="KW-0378">Hydrolase</keyword>
<dbReference type="Proteomes" id="UP001629156">
    <property type="component" value="Unassembled WGS sequence"/>
</dbReference>
<dbReference type="PANTHER" id="PTHR34142">
    <property type="entry name" value="ENDO-BETA-1,4-GLUCANASE A"/>
    <property type="match status" value="1"/>
</dbReference>
<dbReference type="SUPFAM" id="SSF51445">
    <property type="entry name" value="(Trans)glycosidases"/>
    <property type="match status" value="1"/>
</dbReference>
<name>A0ABW8YX54_9FLAO</name>
<evidence type="ECO:0000313" key="8">
    <source>
        <dbReference type="EMBL" id="MFL9843663.1"/>
    </source>
</evidence>
<dbReference type="EMBL" id="JBELPZ010000003">
    <property type="protein sequence ID" value="MFL9843663.1"/>
    <property type="molecule type" value="Genomic_DNA"/>
</dbReference>
<dbReference type="InterPro" id="IPR001547">
    <property type="entry name" value="Glyco_hydro_5"/>
</dbReference>
<reference evidence="8 9" key="1">
    <citation type="submission" date="2024-06" db="EMBL/GenBank/DDBJ databases">
        <authorList>
            <person name="Kaempfer P."/>
            <person name="Viver T."/>
        </authorList>
    </citation>
    <scope>NUCLEOTIDE SEQUENCE [LARGE SCALE GENOMIC DNA]</scope>
    <source>
        <strain evidence="8 9">ST-119</strain>
    </source>
</reference>
<evidence type="ECO:0000256" key="1">
    <source>
        <dbReference type="ARBA" id="ARBA00022729"/>
    </source>
</evidence>
<evidence type="ECO:0000256" key="2">
    <source>
        <dbReference type="ARBA" id="ARBA00022801"/>
    </source>
</evidence>
<dbReference type="Gene3D" id="3.20.20.80">
    <property type="entry name" value="Glycosidases"/>
    <property type="match status" value="1"/>
</dbReference>
<dbReference type="RefSeq" id="WP_408083920.1">
    <property type="nucleotide sequence ID" value="NZ_JBELPZ010000003.1"/>
</dbReference>
<proteinExistence type="inferred from homology"/>
<comment type="caution">
    <text evidence="8">The sequence shown here is derived from an EMBL/GenBank/DDBJ whole genome shotgun (WGS) entry which is preliminary data.</text>
</comment>
<keyword evidence="9" id="KW-1185">Reference proteome</keyword>
<feature type="chain" id="PRO_5046992840" evidence="5">
    <location>
        <begin position="19"/>
        <end position="437"/>
    </location>
</feature>
<evidence type="ECO:0000256" key="4">
    <source>
        <dbReference type="RuleBase" id="RU361153"/>
    </source>
</evidence>
<sequence>MKKIILILVLLLAGISYSQETQTTLKVYGKNLKTVLWQDVVLRGINYPIIDDGNISLSNASQYQHKIDQAAMTGANCIRIPWYTDGQHWRDQMAPGTINGYVNNGHLSNITAYCIQKGMIPILEIHDPGNITCSNNWTYFNTTVSNWWKSQQILDLIEENKEYLIINLANEFGYANWTGNSAQALQVFKTNYNTLISTLRGLGVKVPIMVDAPDCGQSSTELLSIAGSMVNADPEHNLIFSAHAYWYSYANTQAAVENKLDYAQNTNVCFVLGEVANRQDDNSCGQLNLSNLYPIILQEACDRGIGWLAWTYDQDCSAPRELTTNGEFNTLTAFGNDIVYNTNYGLIGGSCNATSILTAVTSQAADVILYPNPVENILNIKFSGSLSEIIVYDMIGKPVVYAKNTEILNLSLLPPGVYVLNATSVDGKNYKNKIVKK</sequence>
<dbReference type="PANTHER" id="PTHR34142:SF1">
    <property type="entry name" value="GLYCOSIDE HYDROLASE FAMILY 5 DOMAIN-CONTAINING PROTEIN"/>
    <property type="match status" value="1"/>
</dbReference>